<organism evidence="1 2">
    <name type="scientific">Asbolus verrucosus</name>
    <name type="common">Desert ironclad beetle</name>
    <dbReference type="NCBI Taxonomy" id="1661398"/>
    <lineage>
        <taxon>Eukaryota</taxon>
        <taxon>Metazoa</taxon>
        <taxon>Ecdysozoa</taxon>
        <taxon>Arthropoda</taxon>
        <taxon>Hexapoda</taxon>
        <taxon>Insecta</taxon>
        <taxon>Pterygota</taxon>
        <taxon>Neoptera</taxon>
        <taxon>Endopterygota</taxon>
        <taxon>Coleoptera</taxon>
        <taxon>Polyphaga</taxon>
        <taxon>Cucujiformia</taxon>
        <taxon>Tenebrionidae</taxon>
        <taxon>Pimeliinae</taxon>
        <taxon>Asbolus</taxon>
    </lineage>
</organism>
<accession>A0A482VPY3</accession>
<comment type="caution">
    <text evidence="1">The sequence shown here is derived from an EMBL/GenBank/DDBJ whole genome shotgun (WGS) entry which is preliminary data.</text>
</comment>
<gene>
    <name evidence="1" type="ORF">BDFB_014007</name>
</gene>
<evidence type="ECO:0000313" key="2">
    <source>
        <dbReference type="Proteomes" id="UP000292052"/>
    </source>
</evidence>
<dbReference type="Proteomes" id="UP000292052">
    <property type="component" value="Unassembled WGS sequence"/>
</dbReference>
<evidence type="ECO:0000313" key="1">
    <source>
        <dbReference type="EMBL" id="RZC34459.1"/>
    </source>
</evidence>
<dbReference type="AlphaFoldDB" id="A0A482VPY3"/>
<dbReference type="EMBL" id="QDEB01079734">
    <property type="protein sequence ID" value="RZC34459.1"/>
    <property type="molecule type" value="Genomic_DNA"/>
</dbReference>
<reference evidence="1 2" key="1">
    <citation type="submission" date="2017-03" db="EMBL/GenBank/DDBJ databases">
        <title>Genome of the blue death feigning beetle - Asbolus verrucosus.</title>
        <authorList>
            <person name="Rider S.D."/>
        </authorList>
    </citation>
    <scope>NUCLEOTIDE SEQUENCE [LARGE SCALE GENOMIC DNA]</scope>
    <source>
        <strain evidence="1">Butters</strain>
        <tissue evidence="1">Head and leg muscle</tissue>
    </source>
</reference>
<name>A0A482VPY3_ASBVE</name>
<proteinExistence type="predicted"/>
<keyword evidence="2" id="KW-1185">Reference proteome</keyword>
<sequence>MKKELNKKIFHEYLVCINPLFVK</sequence>
<protein>
    <submittedName>
        <fullName evidence="1">Uncharacterized protein</fullName>
    </submittedName>
</protein>